<dbReference type="PANTHER" id="PTHR39087:SF2">
    <property type="entry name" value="UPF0104 MEMBRANE PROTEIN MJ1595"/>
    <property type="match status" value="1"/>
</dbReference>
<dbReference type="Proteomes" id="UP000049855">
    <property type="component" value="Unassembled WGS sequence"/>
</dbReference>
<evidence type="ECO:0000256" key="4">
    <source>
        <dbReference type="ARBA" id="ARBA00022989"/>
    </source>
</evidence>
<evidence type="ECO:0000256" key="6">
    <source>
        <dbReference type="RuleBase" id="RU363042"/>
    </source>
</evidence>
<feature type="transmembrane region" description="Helical" evidence="6">
    <location>
        <begin position="298"/>
        <end position="316"/>
    </location>
</feature>
<keyword evidence="2" id="KW-1003">Cell membrane</keyword>
<keyword evidence="6" id="KW-0046">Antibiotic resistance</keyword>
<keyword evidence="6" id="KW-0443">Lipid metabolism</keyword>
<dbReference type="EMBL" id="CTRP01000002">
    <property type="protein sequence ID" value="CQR70121.1"/>
    <property type="molecule type" value="Genomic_DNA"/>
</dbReference>
<dbReference type="AlphaFoldDB" id="A0A0U1KRU4"/>
<comment type="similarity">
    <text evidence="6">Belongs to the LPG synthase family.</text>
</comment>
<feature type="transmembrane region" description="Helical" evidence="6">
    <location>
        <begin position="46"/>
        <end position="63"/>
    </location>
</feature>
<comment type="function">
    <text evidence="6">Catalyzes the transfer of a lysyl group from L-lysyl-tRNA(Lys) to membrane-bound phosphatidylglycerol (PG), which produces lysylphosphatidylglycerol (LPG), a major component of the bacterial membrane with a positive net charge. LPG synthesis contributes to bacterial virulence as it is involved in the resistance mechanism against cationic antimicrobial peptides (CAMP) produces by the host's immune system (defensins, cathelicidins) and by the competing microorganisms.</text>
</comment>
<comment type="catalytic activity">
    <reaction evidence="6">
        <text>L-lysyl-tRNA(Lys) + a 1,2-diacyl-sn-glycero-3-phospho-(1'-sn-glycerol) = a 1,2-diacyl-sn-glycero-3-phospho-1'-(3'-O-L-lysyl)-sn-glycerol + tRNA(Lys)</text>
        <dbReference type="Rhea" id="RHEA:10668"/>
        <dbReference type="Rhea" id="RHEA-COMP:9696"/>
        <dbReference type="Rhea" id="RHEA-COMP:9697"/>
        <dbReference type="ChEBI" id="CHEBI:64716"/>
        <dbReference type="ChEBI" id="CHEBI:75792"/>
        <dbReference type="ChEBI" id="CHEBI:78442"/>
        <dbReference type="ChEBI" id="CHEBI:78529"/>
        <dbReference type="EC" id="2.3.2.3"/>
    </reaction>
</comment>
<dbReference type="EC" id="2.3.2.3" evidence="6"/>
<keyword evidence="6" id="KW-0808">Transferase</keyword>
<dbReference type="GO" id="GO:0046677">
    <property type="term" value="P:response to antibiotic"/>
    <property type="evidence" value="ECO:0007669"/>
    <property type="project" value="UniProtKB-KW"/>
</dbReference>
<dbReference type="GO" id="GO:0050071">
    <property type="term" value="F:phosphatidylglycerol lysyltransferase activity"/>
    <property type="evidence" value="ECO:0007669"/>
    <property type="project" value="UniProtKB-EC"/>
</dbReference>
<keyword evidence="4 6" id="KW-1133">Transmembrane helix</keyword>
<keyword evidence="3 6" id="KW-0812">Transmembrane</keyword>
<name>A0A0U1KRU4_9FIRM</name>
<organism evidence="7 8">
    <name type="scientific">Sporomusa ovata</name>
    <dbReference type="NCBI Taxonomy" id="2378"/>
    <lineage>
        <taxon>Bacteria</taxon>
        <taxon>Bacillati</taxon>
        <taxon>Bacillota</taxon>
        <taxon>Negativicutes</taxon>
        <taxon>Selenomonadales</taxon>
        <taxon>Sporomusaceae</taxon>
        <taxon>Sporomusa</taxon>
    </lineage>
</organism>
<dbReference type="InterPro" id="IPR022791">
    <property type="entry name" value="L-PG_synthase/AglD"/>
</dbReference>
<comment type="subcellular location">
    <subcellularLocation>
        <location evidence="1 6">Cell membrane</location>
        <topology evidence="1 6">Multi-pass membrane protein</topology>
    </subcellularLocation>
</comment>
<evidence type="ECO:0000313" key="8">
    <source>
        <dbReference type="Proteomes" id="UP000049855"/>
    </source>
</evidence>
<evidence type="ECO:0000313" key="7">
    <source>
        <dbReference type="EMBL" id="CQR70121.1"/>
    </source>
</evidence>
<protein>
    <recommendedName>
        <fullName evidence="6">Phosphatidylglycerol lysyltransferase</fullName>
        <ecNumber evidence="6">2.3.2.3</ecNumber>
    </recommendedName>
    <alternativeName>
        <fullName evidence="6">Lysylphosphatidylglycerol synthase</fullName>
    </alternativeName>
</protein>
<feature type="transmembrane region" description="Helical" evidence="6">
    <location>
        <begin position="154"/>
        <end position="171"/>
    </location>
</feature>
<evidence type="ECO:0000256" key="2">
    <source>
        <dbReference type="ARBA" id="ARBA00022475"/>
    </source>
</evidence>
<keyword evidence="5 6" id="KW-0472">Membrane</keyword>
<dbReference type="NCBIfam" id="TIGR00374">
    <property type="entry name" value="flippase-like domain"/>
    <property type="match status" value="1"/>
</dbReference>
<dbReference type="Pfam" id="PF03706">
    <property type="entry name" value="LPG_synthase_TM"/>
    <property type="match status" value="1"/>
</dbReference>
<dbReference type="GO" id="GO:0005886">
    <property type="term" value="C:plasma membrane"/>
    <property type="evidence" value="ECO:0007669"/>
    <property type="project" value="UniProtKB-SubCell"/>
</dbReference>
<dbReference type="RefSeq" id="WP_071605660.1">
    <property type="nucleotide sequence ID" value="NZ_CTRP01000002.1"/>
</dbReference>
<feature type="transmembrane region" description="Helical" evidence="6">
    <location>
        <begin position="210"/>
        <end position="233"/>
    </location>
</feature>
<accession>A0A0U1KRU4</accession>
<proteinExistence type="inferred from homology"/>
<dbReference type="PANTHER" id="PTHR39087">
    <property type="entry name" value="UPF0104 MEMBRANE PROTEIN MJ1595"/>
    <property type="match status" value="1"/>
</dbReference>
<dbReference type="GO" id="GO:0006629">
    <property type="term" value="P:lipid metabolic process"/>
    <property type="evidence" value="ECO:0007669"/>
    <property type="project" value="UniProtKB-KW"/>
</dbReference>
<reference evidence="8" key="1">
    <citation type="submission" date="2015-03" db="EMBL/GenBank/DDBJ databases">
        <authorList>
            <person name="Nijsse Bart"/>
        </authorList>
    </citation>
    <scope>NUCLEOTIDE SEQUENCE [LARGE SCALE GENOMIC DNA]</scope>
</reference>
<gene>
    <name evidence="6" type="primary">mprF</name>
    <name evidence="7" type="ORF">SpAn4DRAFT_4633</name>
</gene>
<evidence type="ECO:0000256" key="5">
    <source>
        <dbReference type="ARBA" id="ARBA00023136"/>
    </source>
</evidence>
<feature type="transmembrane region" description="Helical" evidence="6">
    <location>
        <begin position="239"/>
        <end position="261"/>
    </location>
</feature>
<evidence type="ECO:0000256" key="3">
    <source>
        <dbReference type="ARBA" id="ARBA00022692"/>
    </source>
</evidence>
<feature type="transmembrane region" description="Helical" evidence="6">
    <location>
        <begin position="16"/>
        <end position="34"/>
    </location>
</feature>
<keyword evidence="8" id="KW-1185">Reference proteome</keyword>
<evidence type="ECO:0000256" key="1">
    <source>
        <dbReference type="ARBA" id="ARBA00004651"/>
    </source>
</evidence>
<sequence length="323" mass="35210">MRDETSITIKSLQNKLIIGLVLGLIISAGLALWGDIGQIGNAVKGFGWHYAPQILAFVVMGYLGRFLKWQLYLDELNIKIGWQDSARVFFSGLCMAVTPGKVGEVLKSYLLLKQHKVSFCRSAPTIIAERLTDLIAMLILATLAASVVNYGKTFIIVGLLLSLGIVLVLQWRRLAMALLQGLENIPLVKRKSQLFRDMYESAYLLSRSGLLFKAVLISIIAWLCECIALYYILLGFGTAASIQVAMFVFSLGSIAGGLSMLPGGLGVAEGSMIGLLLSCGIDFTGAAGATLFARFGTLWFGVFLGLLTLLLNWRRFNLNARSD</sequence>